<dbReference type="Pfam" id="PF01381">
    <property type="entry name" value="HTH_3"/>
    <property type="match status" value="1"/>
</dbReference>
<dbReference type="Proteomes" id="UP001084197">
    <property type="component" value="Unassembled WGS sequence"/>
</dbReference>
<evidence type="ECO:0000259" key="1">
    <source>
        <dbReference type="PROSITE" id="PS50943"/>
    </source>
</evidence>
<proteinExistence type="predicted"/>
<accession>A0A9J6RDH6</accession>
<comment type="caution">
    <text evidence="2">The sequence shown here is derived from an EMBL/GenBank/DDBJ whole genome shotgun (WGS) entry which is preliminary data.</text>
</comment>
<sequence>MAVTFLQILQVTRQTITAIENCKYNPGLELSLKIAKYFDLSVHDIFRLKESAEPNQ</sequence>
<dbReference type="CDD" id="cd00093">
    <property type="entry name" value="HTH_XRE"/>
    <property type="match status" value="1"/>
</dbReference>
<name>A0A9J6RDH6_9BACI</name>
<dbReference type="InterPro" id="IPR001387">
    <property type="entry name" value="Cro/C1-type_HTH"/>
</dbReference>
<dbReference type="GO" id="GO:0003677">
    <property type="term" value="F:DNA binding"/>
    <property type="evidence" value="ECO:0007669"/>
    <property type="project" value="InterPro"/>
</dbReference>
<gene>
    <name evidence="2" type="ORF">OWO01_10900</name>
</gene>
<dbReference type="PROSITE" id="PS50943">
    <property type="entry name" value="HTH_CROC1"/>
    <property type="match status" value="1"/>
</dbReference>
<dbReference type="InterPro" id="IPR010982">
    <property type="entry name" value="Lambda_DNA-bd_dom_sf"/>
</dbReference>
<protein>
    <submittedName>
        <fullName evidence="2">Helix-turn-helix domain-containing protein</fullName>
    </submittedName>
</protein>
<reference evidence="2" key="1">
    <citation type="submission" date="2022-11" db="EMBL/GenBank/DDBJ databases">
        <title>WGS of Natronobacillus azotifigens 24KS-1, an anaerobic diazotrophic haloalkaliphile from soda-rich habitats.</title>
        <authorList>
            <person name="Sorokin D.Y."/>
            <person name="Merkel A.Y."/>
        </authorList>
    </citation>
    <scope>NUCLEOTIDE SEQUENCE</scope>
    <source>
        <strain evidence="2">24KS-1</strain>
    </source>
</reference>
<evidence type="ECO:0000313" key="2">
    <source>
        <dbReference type="EMBL" id="MCZ0703728.1"/>
    </source>
</evidence>
<evidence type="ECO:0000313" key="3">
    <source>
        <dbReference type="Proteomes" id="UP001084197"/>
    </source>
</evidence>
<dbReference type="SUPFAM" id="SSF47413">
    <property type="entry name" value="lambda repressor-like DNA-binding domains"/>
    <property type="match status" value="1"/>
</dbReference>
<organism evidence="2 3">
    <name type="scientific">Natronobacillus azotifigens</name>
    <dbReference type="NCBI Taxonomy" id="472978"/>
    <lineage>
        <taxon>Bacteria</taxon>
        <taxon>Bacillati</taxon>
        <taxon>Bacillota</taxon>
        <taxon>Bacilli</taxon>
        <taxon>Bacillales</taxon>
        <taxon>Bacillaceae</taxon>
        <taxon>Natronobacillus</taxon>
    </lineage>
</organism>
<dbReference type="EMBL" id="JAPRAT010000021">
    <property type="protein sequence ID" value="MCZ0703728.1"/>
    <property type="molecule type" value="Genomic_DNA"/>
</dbReference>
<keyword evidence="3" id="KW-1185">Reference proteome</keyword>
<dbReference type="AlphaFoldDB" id="A0A9J6RDH6"/>
<feature type="domain" description="HTH cro/C1-type" evidence="1">
    <location>
        <begin position="9"/>
        <end position="45"/>
    </location>
</feature>
<dbReference type="Gene3D" id="1.10.260.40">
    <property type="entry name" value="lambda repressor-like DNA-binding domains"/>
    <property type="match status" value="1"/>
</dbReference>